<dbReference type="Proteomes" id="UP000663064">
    <property type="component" value="Plasmid pHGLR1"/>
</dbReference>
<dbReference type="EMBL" id="CP063206">
    <property type="protein sequence ID" value="QOS13573.1"/>
    <property type="molecule type" value="Genomic_DNA"/>
</dbReference>
<gene>
    <name evidence="1" type="ORF">HfgLR_21790</name>
</gene>
<organism evidence="1 2">
    <name type="scientific">Haloferax gibbonsii</name>
    <dbReference type="NCBI Taxonomy" id="35746"/>
    <lineage>
        <taxon>Archaea</taxon>
        <taxon>Methanobacteriati</taxon>
        <taxon>Methanobacteriota</taxon>
        <taxon>Stenosarchaea group</taxon>
        <taxon>Halobacteria</taxon>
        <taxon>Halobacteriales</taxon>
        <taxon>Haloferacaceae</taxon>
        <taxon>Haloferax</taxon>
    </lineage>
</organism>
<evidence type="ECO:0000313" key="1">
    <source>
        <dbReference type="EMBL" id="QOS13573.1"/>
    </source>
</evidence>
<evidence type="ECO:0000313" key="2">
    <source>
        <dbReference type="Proteomes" id="UP000663064"/>
    </source>
</evidence>
<keyword evidence="1" id="KW-0614">Plasmid</keyword>
<protein>
    <submittedName>
        <fullName evidence="1">Uncharacterized protein</fullName>
    </submittedName>
</protein>
<accession>A0A871BLK5</accession>
<name>A0A871BLK5_HALGI</name>
<geneLocation type="plasmid" evidence="1 2">
    <name>pHGLR1</name>
</geneLocation>
<dbReference type="AlphaFoldDB" id="A0A871BLK5"/>
<reference evidence="1" key="1">
    <citation type="journal article" date="2021" name="Front. Microbiol.">
        <title>Cellular and Genomic Properties of Haloferax gibbonsii LR2-5, the Host of Euryarchaeal Virus HFTV1.</title>
        <authorList>
            <person name="Tittes C."/>
            <person name="Schwarzer S."/>
            <person name="Pfeiffer F."/>
            <person name="Dyall-Smith M."/>
            <person name="Rodriguez-Franco M."/>
            <person name="Oksanen H.M."/>
            <person name="Quax T.E.F."/>
        </authorList>
    </citation>
    <scope>NUCLEOTIDE SEQUENCE</scope>
    <source>
        <strain evidence="1">LR2-5</strain>
    </source>
</reference>
<proteinExistence type="predicted"/>
<sequence length="78" mass="8621">MTKDKHIYHGTEQSFEAIEEVLTKANEKTGDDLQVALWTPPQNALLPRATLFAYPCGAVKSHCVNISSTTLRRPLAVP</sequence>